<dbReference type="RefSeq" id="WP_319955927.1">
    <property type="nucleotide sequence ID" value="NZ_JAXAVX010000020.1"/>
</dbReference>
<sequence length="484" mass="51261">MAPSPTTRRRRLPLRVEVLLTIAGLLAGLAAVYVSFTANTGLPLVPAYDLRVEVPDANRMIKNNQVRIGGVRVGQVADVEAQPARAGAAPRTVLSLKLDSDVPHLPVDTTVRIRPVSVLGATYLDVVPGRSARRIAPGGTLAASRSRSTVELTDLLDLFDPRTSRGLQRSITNVAAATAGRGAALGEGIERLGRAAGPLTAVARALSAESTRLGGLLAGYARTMEAVGSSAEELGSLVDGGARTFRAVASAREDLGRTLEELPPTAEVTTRSLARLRPGLDGLAAISVDLLPASRLLPAALRETSETFRRGTGAARKLPRLTSALTTALRSARTFAALPQTDGSLRKVDELFAAVGELMDRVAPAQIHCNTFSLWGQNFYEAFGFSGNGRGPSTGVAYIKALGSNPIELLQNREQHDNLHVNYLPRQNAQECEAGNEPFQFGRKSLASPPGNQSRNTIATYPPAGVIEHARRAGLLDRPPGDRP</sequence>
<evidence type="ECO:0000256" key="2">
    <source>
        <dbReference type="SAM" id="Phobius"/>
    </source>
</evidence>
<feature type="domain" description="Mammalian cell entry C-terminal" evidence="4">
    <location>
        <begin position="131"/>
        <end position="289"/>
    </location>
</feature>
<keyword evidence="2" id="KW-1133">Transmembrane helix</keyword>
<evidence type="ECO:0000313" key="5">
    <source>
        <dbReference type="EMBL" id="MDX8153778.1"/>
    </source>
</evidence>
<dbReference type="InterPro" id="IPR003399">
    <property type="entry name" value="Mce/MlaD"/>
</dbReference>
<dbReference type="PANTHER" id="PTHR33371">
    <property type="entry name" value="INTERMEMBRANE PHOSPHOLIPID TRANSPORT SYSTEM BINDING PROTEIN MLAD-RELATED"/>
    <property type="match status" value="1"/>
</dbReference>
<evidence type="ECO:0000259" key="4">
    <source>
        <dbReference type="Pfam" id="PF11887"/>
    </source>
</evidence>
<dbReference type="PANTHER" id="PTHR33371:SF4">
    <property type="entry name" value="INTERMEMBRANE PHOSPHOLIPID TRANSPORT SYSTEM BINDING PROTEIN MLAD"/>
    <property type="match status" value="1"/>
</dbReference>
<accession>A0ABU4VPJ7</accession>
<dbReference type="InterPro" id="IPR024516">
    <property type="entry name" value="Mce_C"/>
</dbReference>
<keyword evidence="6" id="KW-1185">Reference proteome</keyword>
<feature type="compositionally biased region" description="Polar residues" evidence="1">
    <location>
        <begin position="450"/>
        <end position="459"/>
    </location>
</feature>
<protein>
    <submittedName>
        <fullName evidence="5">MlaD family protein</fullName>
    </submittedName>
</protein>
<feature type="region of interest" description="Disordered" evidence="1">
    <location>
        <begin position="440"/>
        <end position="464"/>
    </location>
</feature>
<feature type="domain" description="Mce/MlaD" evidence="3">
    <location>
        <begin position="47"/>
        <end position="129"/>
    </location>
</feature>
<keyword evidence="2" id="KW-0472">Membrane</keyword>
<dbReference type="Pfam" id="PF11887">
    <property type="entry name" value="Mce4_CUP1"/>
    <property type="match status" value="1"/>
</dbReference>
<organism evidence="5 6">
    <name type="scientific">Patulibacter brassicae</name>
    <dbReference type="NCBI Taxonomy" id="1705717"/>
    <lineage>
        <taxon>Bacteria</taxon>
        <taxon>Bacillati</taxon>
        <taxon>Actinomycetota</taxon>
        <taxon>Thermoleophilia</taxon>
        <taxon>Solirubrobacterales</taxon>
        <taxon>Patulibacteraceae</taxon>
        <taxon>Patulibacter</taxon>
    </lineage>
</organism>
<feature type="transmembrane region" description="Helical" evidence="2">
    <location>
        <begin position="12"/>
        <end position="36"/>
    </location>
</feature>
<name>A0ABU4VPJ7_9ACTN</name>
<proteinExistence type="predicted"/>
<evidence type="ECO:0000256" key="1">
    <source>
        <dbReference type="SAM" id="MobiDB-lite"/>
    </source>
</evidence>
<evidence type="ECO:0000313" key="6">
    <source>
        <dbReference type="Proteomes" id="UP001277761"/>
    </source>
</evidence>
<gene>
    <name evidence="5" type="ORF">SK069_19430</name>
</gene>
<dbReference type="EMBL" id="JAXAVX010000020">
    <property type="protein sequence ID" value="MDX8153778.1"/>
    <property type="molecule type" value="Genomic_DNA"/>
</dbReference>
<keyword evidence="2" id="KW-0812">Transmembrane</keyword>
<evidence type="ECO:0000259" key="3">
    <source>
        <dbReference type="Pfam" id="PF02470"/>
    </source>
</evidence>
<comment type="caution">
    <text evidence="5">The sequence shown here is derived from an EMBL/GenBank/DDBJ whole genome shotgun (WGS) entry which is preliminary data.</text>
</comment>
<reference evidence="5 6" key="1">
    <citation type="submission" date="2023-11" db="EMBL/GenBank/DDBJ databases">
        <authorList>
            <person name="Xu M."/>
            <person name="Jiang T."/>
        </authorList>
    </citation>
    <scope>NUCLEOTIDE SEQUENCE [LARGE SCALE GENOMIC DNA]</scope>
    <source>
        <strain evidence="5 6">SD</strain>
    </source>
</reference>
<dbReference type="InterPro" id="IPR052336">
    <property type="entry name" value="MlaD_Phospholipid_Transporter"/>
</dbReference>
<dbReference type="Proteomes" id="UP001277761">
    <property type="component" value="Unassembled WGS sequence"/>
</dbReference>
<dbReference type="Pfam" id="PF02470">
    <property type="entry name" value="MlaD"/>
    <property type="match status" value="1"/>
</dbReference>